<dbReference type="EMBL" id="JAAKZX010000003">
    <property type="protein sequence ID" value="NGO40933.1"/>
    <property type="molecule type" value="Genomic_DNA"/>
</dbReference>
<dbReference type="SUPFAM" id="SSF52091">
    <property type="entry name" value="SpoIIaa-like"/>
    <property type="match status" value="1"/>
</dbReference>
<evidence type="ECO:0000313" key="2">
    <source>
        <dbReference type="EMBL" id="NGO40933.1"/>
    </source>
</evidence>
<feature type="compositionally biased region" description="Basic and acidic residues" evidence="1">
    <location>
        <begin position="113"/>
        <end position="124"/>
    </location>
</feature>
<name>A0ABX0DGC6_9ACTN</name>
<feature type="region of interest" description="Disordered" evidence="1">
    <location>
        <begin position="110"/>
        <end position="139"/>
    </location>
</feature>
<evidence type="ECO:0000256" key="1">
    <source>
        <dbReference type="SAM" id="MobiDB-lite"/>
    </source>
</evidence>
<accession>A0ABX0DGC6</accession>
<evidence type="ECO:0000313" key="3">
    <source>
        <dbReference type="Proteomes" id="UP001518140"/>
    </source>
</evidence>
<comment type="caution">
    <text evidence="2">The sequence shown here is derived from an EMBL/GenBank/DDBJ whole genome shotgun (WGS) entry which is preliminary data.</text>
</comment>
<dbReference type="Proteomes" id="UP001518140">
    <property type="component" value="Unassembled WGS sequence"/>
</dbReference>
<gene>
    <name evidence="2" type="ORF">G6048_01770</name>
</gene>
<organism evidence="2 3">
    <name type="scientific">Streptomyces ureilyticus</name>
    <dbReference type="NCBI Taxonomy" id="1775131"/>
    <lineage>
        <taxon>Bacteria</taxon>
        <taxon>Bacillati</taxon>
        <taxon>Actinomycetota</taxon>
        <taxon>Actinomycetes</taxon>
        <taxon>Kitasatosporales</taxon>
        <taxon>Streptomycetaceae</taxon>
        <taxon>Streptomyces</taxon>
    </lineage>
</organism>
<sequence>MTIEWRYTVEQDLGILSVSGYLGPDAVRRFAGAVGWVVGRGTGPVIVDLTGLRGWSAEGQLAITDAARRLAAADRSLELAAIPADGSLVPDGDCPPIPVHADLVGALTSHSTRHGEAQEGRLEWRTTAPGRRHSRHAAE</sequence>
<dbReference type="Gene3D" id="3.30.750.24">
    <property type="entry name" value="STAS domain"/>
    <property type="match status" value="1"/>
</dbReference>
<reference evidence="2 3" key="1">
    <citation type="submission" date="2020-02" db="EMBL/GenBank/DDBJ databases">
        <title>Whole-genome analyses of novel actinobacteria.</title>
        <authorList>
            <person name="Sahin N."/>
            <person name="Tokatli A."/>
        </authorList>
    </citation>
    <scope>NUCLEOTIDE SEQUENCE [LARGE SCALE GENOMIC DNA]</scope>
    <source>
        <strain evidence="2 3">YC419</strain>
    </source>
</reference>
<feature type="compositionally biased region" description="Basic residues" evidence="1">
    <location>
        <begin position="130"/>
        <end position="139"/>
    </location>
</feature>
<dbReference type="RefSeq" id="WP_165337608.1">
    <property type="nucleotide sequence ID" value="NZ_JAAKZX010000003.1"/>
</dbReference>
<dbReference type="InterPro" id="IPR036513">
    <property type="entry name" value="STAS_dom_sf"/>
</dbReference>
<proteinExistence type="predicted"/>
<keyword evidence="3" id="KW-1185">Reference proteome</keyword>
<protein>
    <submittedName>
        <fullName evidence="2">Anti-sigma factor antagonist</fullName>
    </submittedName>
</protein>